<evidence type="ECO:0000259" key="1">
    <source>
        <dbReference type="Pfam" id="PF20052"/>
    </source>
</evidence>
<name>A0A6G3WQS4_9ACTN</name>
<dbReference type="InterPro" id="IPR049532">
    <property type="entry name" value="GAP1-like_C"/>
</dbReference>
<organism evidence="2">
    <name type="scientific">Streptomyces sp. SID7499</name>
    <dbReference type="NCBI Taxonomy" id="2706086"/>
    <lineage>
        <taxon>Bacteria</taxon>
        <taxon>Bacillati</taxon>
        <taxon>Actinomycetota</taxon>
        <taxon>Actinomycetes</taxon>
        <taxon>Kitasatosporales</taxon>
        <taxon>Streptomycetaceae</taxon>
        <taxon>Streptomyces</taxon>
    </lineage>
</organism>
<dbReference type="AlphaFoldDB" id="A0A6G3WQS4"/>
<evidence type="ECO:0000313" key="2">
    <source>
        <dbReference type="EMBL" id="NEE07866.1"/>
    </source>
</evidence>
<accession>A0A6G3WQS4</accession>
<feature type="non-terminal residue" evidence="2">
    <location>
        <position position="1"/>
    </location>
</feature>
<dbReference type="Pfam" id="PF20052">
    <property type="entry name" value="GAP1-C"/>
    <property type="match status" value="1"/>
</dbReference>
<reference evidence="2" key="1">
    <citation type="submission" date="2020-01" db="EMBL/GenBank/DDBJ databases">
        <title>Insect and environment-associated Actinomycetes.</title>
        <authorList>
            <person name="Currrie C."/>
            <person name="Chevrette M."/>
            <person name="Carlson C."/>
            <person name="Stubbendieck R."/>
            <person name="Wendt-Pienkowski E."/>
        </authorList>
    </citation>
    <scope>NUCLEOTIDE SEQUENCE</scope>
    <source>
        <strain evidence="2">SID7499</strain>
    </source>
</reference>
<sequence length="74" mass="7605">VTAPLAAMLVTEAARGGNGSLELPRRDAFAGPEGAAVAERLGPEILTELADTVGSRPVARTVQLLRVARLLGVD</sequence>
<protein>
    <recommendedName>
        <fullName evidence="1">GTPase-associated protein 1-like C-terminal domain-containing protein</fullName>
    </recommendedName>
</protein>
<proteinExistence type="predicted"/>
<feature type="non-terminal residue" evidence="2">
    <location>
        <position position="74"/>
    </location>
</feature>
<dbReference type="EMBL" id="JAAGMN010001642">
    <property type="protein sequence ID" value="NEE07866.1"/>
    <property type="molecule type" value="Genomic_DNA"/>
</dbReference>
<feature type="domain" description="GTPase-associated protein 1-like C-terminal" evidence="1">
    <location>
        <begin position="1"/>
        <end position="74"/>
    </location>
</feature>
<gene>
    <name evidence="2" type="ORF">G3M58_15570</name>
</gene>
<comment type="caution">
    <text evidence="2">The sequence shown here is derived from an EMBL/GenBank/DDBJ whole genome shotgun (WGS) entry which is preliminary data.</text>
</comment>